<protein>
    <submittedName>
        <fullName evidence="3">Uncharacterized protein LOC110745609</fullName>
    </submittedName>
</protein>
<proteinExistence type="predicted"/>
<name>A0A6P5RKN0_PRUAV</name>
<feature type="compositionally biased region" description="Polar residues" evidence="1">
    <location>
        <begin position="201"/>
        <end position="211"/>
    </location>
</feature>
<evidence type="ECO:0000313" key="3">
    <source>
        <dbReference type="RefSeq" id="XP_021801421.1"/>
    </source>
</evidence>
<evidence type="ECO:0000313" key="2">
    <source>
        <dbReference type="Proteomes" id="UP000515124"/>
    </source>
</evidence>
<dbReference type="CDD" id="cd00303">
    <property type="entry name" value="retropepsin_like"/>
    <property type="match status" value="1"/>
</dbReference>
<feature type="compositionally biased region" description="Polar residues" evidence="1">
    <location>
        <begin position="131"/>
        <end position="154"/>
    </location>
</feature>
<feature type="compositionally biased region" description="Basic and acidic residues" evidence="1">
    <location>
        <begin position="190"/>
        <end position="200"/>
    </location>
</feature>
<dbReference type="Gene3D" id="2.40.70.10">
    <property type="entry name" value="Acid Proteases"/>
    <property type="match status" value="1"/>
</dbReference>
<reference evidence="3" key="1">
    <citation type="submission" date="2025-08" db="UniProtKB">
        <authorList>
            <consortium name="RefSeq"/>
        </authorList>
    </citation>
    <scope>IDENTIFICATION</scope>
</reference>
<keyword evidence="2" id="KW-1185">Reference proteome</keyword>
<dbReference type="GeneID" id="110745609"/>
<evidence type="ECO:0000256" key="1">
    <source>
        <dbReference type="SAM" id="MobiDB-lite"/>
    </source>
</evidence>
<dbReference type="AlphaFoldDB" id="A0A6P5RKN0"/>
<feature type="non-terminal residue" evidence="3">
    <location>
        <position position="488"/>
    </location>
</feature>
<dbReference type="KEGG" id="pavi:110745609"/>
<dbReference type="PANTHER" id="PTHR33067:SF9">
    <property type="entry name" value="RNA-DIRECTED DNA POLYMERASE"/>
    <property type="match status" value="1"/>
</dbReference>
<dbReference type="PANTHER" id="PTHR33067">
    <property type="entry name" value="RNA-DIRECTED DNA POLYMERASE-RELATED"/>
    <property type="match status" value="1"/>
</dbReference>
<sequence length="488" mass="54579">MVDSTVGGSLMDKTADEAVSAFETICENSEHWDFPTKDTRVAPTSSTQKGGIYEVSASTSLEAQVAALTKLLTPLVQKEMLSQLLKKSDRYEQEVASLKQSQSVLEKSQSKFEVQLGQIATTLNRLERTQGQFPSQTEANPRNHDQVQAITTLRSGKVIDNKIGNSEITDKEEDEVVTKPGQQLDQQSEDSLKSDSHAESVNHTLPTQNADTHGPLPFPQRSRQVRNNKYKGDIMEQFKKVQINIPLLEAIKQIPSYAKFLKDICTNKRRFEEHEKVMLSDNVSAVLQRKLPPKLQDPGSFTIPCTIGERKFDKALLDLGASVNLMPYSVYEHLGLGELKHISISLQFADRSVKYPRGIVEDVLIHVDQFILPADFVVLDMEEAEISGRELPLILGRPFMATVGTKIDVKSGLLTMTVQDITVKFQVFEALKRPIDPYDCFHVEVMDCIIEKTFIESSLKDPLEICISQHGMSFEKATILAAEEDLNA</sequence>
<dbReference type="RefSeq" id="XP_021801421.1">
    <property type="nucleotide sequence ID" value="XM_021945729.1"/>
</dbReference>
<dbReference type="InterPro" id="IPR021109">
    <property type="entry name" value="Peptidase_aspartic_dom_sf"/>
</dbReference>
<dbReference type="Proteomes" id="UP000515124">
    <property type="component" value="Unplaced"/>
</dbReference>
<organism evidence="2 3">
    <name type="scientific">Prunus avium</name>
    <name type="common">Cherry</name>
    <name type="synonym">Cerasus avium</name>
    <dbReference type="NCBI Taxonomy" id="42229"/>
    <lineage>
        <taxon>Eukaryota</taxon>
        <taxon>Viridiplantae</taxon>
        <taxon>Streptophyta</taxon>
        <taxon>Embryophyta</taxon>
        <taxon>Tracheophyta</taxon>
        <taxon>Spermatophyta</taxon>
        <taxon>Magnoliopsida</taxon>
        <taxon>eudicotyledons</taxon>
        <taxon>Gunneridae</taxon>
        <taxon>Pentapetalae</taxon>
        <taxon>rosids</taxon>
        <taxon>fabids</taxon>
        <taxon>Rosales</taxon>
        <taxon>Rosaceae</taxon>
        <taxon>Amygdaloideae</taxon>
        <taxon>Amygdaleae</taxon>
        <taxon>Prunus</taxon>
    </lineage>
</organism>
<accession>A0A6P5RKN0</accession>
<gene>
    <name evidence="3" type="primary">LOC110745609</name>
</gene>
<feature type="region of interest" description="Disordered" evidence="1">
    <location>
        <begin position="131"/>
        <end position="224"/>
    </location>
</feature>